<dbReference type="Proteomes" id="UP001597212">
    <property type="component" value="Unassembled WGS sequence"/>
</dbReference>
<comment type="caution">
    <text evidence="1">The sequence shown here is derived from an EMBL/GenBank/DDBJ whole genome shotgun (WGS) entry which is preliminary data.</text>
</comment>
<evidence type="ECO:0000313" key="1">
    <source>
        <dbReference type="EMBL" id="MFD1441211.1"/>
    </source>
</evidence>
<name>A0ABW4CWY2_9LACO</name>
<accession>A0ABW4CWY2</accession>
<evidence type="ECO:0008006" key="3">
    <source>
        <dbReference type="Google" id="ProtNLM"/>
    </source>
</evidence>
<organism evidence="1 2">
    <name type="scientific">Lacticaseibacillus hegangensis</name>
    <dbReference type="NCBI Taxonomy" id="2486010"/>
    <lineage>
        <taxon>Bacteria</taxon>
        <taxon>Bacillati</taxon>
        <taxon>Bacillota</taxon>
        <taxon>Bacilli</taxon>
        <taxon>Lactobacillales</taxon>
        <taxon>Lactobacillaceae</taxon>
        <taxon>Lacticaseibacillus</taxon>
    </lineage>
</organism>
<dbReference type="EMBL" id="JBHTOK010000063">
    <property type="protein sequence ID" value="MFD1441211.1"/>
    <property type="molecule type" value="Genomic_DNA"/>
</dbReference>
<sequence length="151" mass="17681">MTVHKYYKRGLVTAEQFDGTNVMADKYGLGSNWKHPQSSMWWAINTLEGQLTVQPGDWIATGVNGEHWPIADDIFKKTYAELPVIPQAVAYVIEWFQQNDETIGEIWRNLYEDVDDDWKEVPNLREPEEWMLDHQDTFTMAWSLGEWEVAE</sequence>
<reference evidence="2" key="1">
    <citation type="journal article" date="2019" name="Int. J. Syst. Evol. Microbiol.">
        <title>The Global Catalogue of Microorganisms (GCM) 10K type strain sequencing project: providing services to taxonomists for standard genome sequencing and annotation.</title>
        <authorList>
            <consortium name="The Broad Institute Genomics Platform"/>
            <consortium name="The Broad Institute Genome Sequencing Center for Infectious Disease"/>
            <person name="Wu L."/>
            <person name="Ma J."/>
        </authorList>
    </citation>
    <scope>NUCLEOTIDE SEQUENCE [LARGE SCALE GENOMIC DNA]</scope>
    <source>
        <strain evidence="2">CCM 8912</strain>
    </source>
</reference>
<keyword evidence="2" id="KW-1185">Reference proteome</keyword>
<gene>
    <name evidence="1" type="ORF">ACFQ5K_07480</name>
</gene>
<evidence type="ECO:0000313" key="2">
    <source>
        <dbReference type="Proteomes" id="UP001597212"/>
    </source>
</evidence>
<dbReference type="RefSeq" id="WP_225419328.1">
    <property type="nucleotide sequence ID" value="NZ_JBHTOK010000063.1"/>
</dbReference>
<protein>
    <recommendedName>
        <fullName evidence="3">DUF1642 domain-containing protein</fullName>
    </recommendedName>
</protein>
<proteinExistence type="predicted"/>